<protein>
    <submittedName>
        <fullName evidence="2">Uncharacterized protein</fullName>
    </submittedName>
</protein>
<name>A0A3Q9FEG8_9BURK</name>
<organism evidence="2 3">
    <name type="scientific">Burkholderia cenocepacia</name>
    <dbReference type="NCBI Taxonomy" id="95486"/>
    <lineage>
        <taxon>Bacteria</taxon>
        <taxon>Pseudomonadati</taxon>
        <taxon>Pseudomonadota</taxon>
        <taxon>Betaproteobacteria</taxon>
        <taxon>Burkholderiales</taxon>
        <taxon>Burkholderiaceae</taxon>
        <taxon>Burkholderia</taxon>
        <taxon>Burkholderia cepacia complex</taxon>
    </lineage>
</organism>
<evidence type="ECO:0000313" key="2">
    <source>
        <dbReference type="EMBL" id="AZQ56555.1"/>
    </source>
</evidence>
<dbReference type="EMBL" id="CP034547">
    <property type="protein sequence ID" value="AZQ56555.1"/>
    <property type="molecule type" value="Genomic_DNA"/>
</dbReference>
<feature type="region of interest" description="Disordered" evidence="1">
    <location>
        <begin position="42"/>
        <end position="64"/>
    </location>
</feature>
<evidence type="ECO:0000256" key="1">
    <source>
        <dbReference type="SAM" id="MobiDB-lite"/>
    </source>
</evidence>
<gene>
    <name evidence="2" type="ORF">D5R55_30625</name>
</gene>
<evidence type="ECO:0000313" key="3">
    <source>
        <dbReference type="Proteomes" id="UP000277191"/>
    </source>
</evidence>
<sequence length="64" mass="6775">MACPNRLPGVSRASAIRRLPEACAARRRADVLGMRRRANTLHDAGRGAWPGAAEDDACASEGKS</sequence>
<reference evidence="2 3" key="1">
    <citation type="submission" date="2018-12" db="EMBL/GenBank/DDBJ databases">
        <title>Cadmium resistance mechanism in endophytic bacteria Burkholderia cenocepacia YG-3.</title>
        <authorList>
            <person name="Zhang X."/>
            <person name="Wang X."/>
            <person name="Zhu Y."/>
        </authorList>
    </citation>
    <scope>NUCLEOTIDE SEQUENCE [LARGE SCALE GENOMIC DNA]</scope>
    <source>
        <strain evidence="2 3">YG-3</strain>
    </source>
</reference>
<accession>A0A3Q9FEG8</accession>
<dbReference type="Proteomes" id="UP000277191">
    <property type="component" value="Chromosome 3"/>
</dbReference>
<proteinExistence type="predicted"/>
<dbReference type="AlphaFoldDB" id="A0A3Q9FEG8"/>